<evidence type="ECO:0000313" key="4">
    <source>
        <dbReference type="Proteomes" id="UP000315496"/>
    </source>
</evidence>
<feature type="coiled-coil region" evidence="1">
    <location>
        <begin position="146"/>
        <end position="173"/>
    </location>
</feature>
<feature type="region of interest" description="Disordered" evidence="2">
    <location>
        <begin position="421"/>
        <end position="449"/>
    </location>
</feature>
<comment type="caution">
    <text evidence="3">The sequence shown here is derived from an EMBL/GenBank/DDBJ whole genome shotgun (WGS) entry which is preliminary data.</text>
</comment>
<evidence type="ECO:0000256" key="1">
    <source>
        <dbReference type="SAM" id="Coils"/>
    </source>
</evidence>
<gene>
    <name evidence="3" type="ORF">GMRT_14674</name>
</gene>
<evidence type="ECO:0000313" key="3">
    <source>
        <dbReference type="EMBL" id="TNJ26411.1"/>
    </source>
</evidence>
<dbReference type="VEuPathDB" id="GiardiaDB:GMRT_14674"/>
<keyword evidence="1" id="KW-0175">Coiled coil</keyword>
<evidence type="ECO:0000256" key="2">
    <source>
        <dbReference type="SAM" id="MobiDB-lite"/>
    </source>
</evidence>
<dbReference type="AlphaFoldDB" id="A0A4Z1T1Y6"/>
<dbReference type="OrthoDB" id="10256637at2759"/>
<organism evidence="3 4">
    <name type="scientific">Giardia muris</name>
    <dbReference type="NCBI Taxonomy" id="5742"/>
    <lineage>
        <taxon>Eukaryota</taxon>
        <taxon>Metamonada</taxon>
        <taxon>Diplomonadida</taxon>
        <taxon>Hexamitidae</taxon>
        <taxon>Giardiinae</taxon>
        <taxon>Giardia</taxon>
    </lineage>
</organism>
<name>A0A4Z1T1Y6_GIAMU</name>
<dbReference type="EMBL" id="VDLU01000005">
    <property type="protein sequence ID" value="TNJ26411.1"/>
    <property type="molecule type" value="Genomic_DNA"/>
</dbReference>
<reference evidence="3 4" key="1">
    <citation type="submission" date="2019-05" db="EMBL/GenBank/DDBJ databases">
        <title>The compact genome of Giardia muris reveals important steps in the evolution of intestinal protozoan parasites.</title>
        <authorList>
            <person name="Xu F."/>
            <person name="Jimenez-Gonzalez A."/>
            <person name="Einarsson E."/>
            <person name="Astvaldsson A."/>
            <person name="Peirasmaki D."/>
            <person name="Eckmann L."/>
            <person name="Andersson J.O."/>
            <person name="Svard S.G."/>
            <person name="Jerlstrom-Hultqvist J."/>
        </authorList>
    </citation>
    <scope>NUCLEOTIDE SEQUENCE [LARGE SCALE GENOMIC DNA]</scope>
    <source>
        <strain evidence="3 4">Roberts-Thomson</strain>
    </source>
</reference>
<accession>A0A4Z1T1Y6</accession>
<protein>
    <submittedName>
        <fullName evidence="3">Uncharacterized protein</fullName>
    </submittedName>
</protein>
<sequence length="546" mass="60871">MQAQRERSSSCAASSALVRSLNTSLRAQCAAQLGGRTLARSQTVTHAAQVVEEQGATCSEVGQSLEALTGTFTRIKRAMEPIRTTSEVKTKSVAQLTAADLALLQPQAQTVVEEPSEGHGGLDDSTSGFDFTHCTGKTLQAQVAELRTHPELLKRLQQEIEKERAERQAAARAKQLRMREEHRAKLIQIAGGNITAKPIITNFIGHHRHLLERGDFSPAARIQQLYLNGVELDSRIEDVFIRRDEIDAELEQQRIRSIKVPNPKPILPHTFINQRIEIGRYLAFTSRLALLYEVCLQYSTVQLNNEYISGAAVVIQYYYRFHHASLLYKQTRAAAIKIQRCSLTFLNSLRLKKRRRALQAVSDFLLSLYLKNTWVGAAVVHVNAAKTIMSRLREYRVKKLARIEAIVLQLFRVDHGITLEKRPPPSPLKGGKKGAPPSAPPPTDQPTENNALLLGEENYRIIARIYLAAAYAFYAATLDACYTKMSDEKVPQPAYCILIPSYEASTILLTEARSALPEFRAHLTSFLTSELTVLEVGPLGRPSDTV</sequence>
<proteinExistence type="predicted"/>
<keyword evidence="4" id="KW-1185">Reference proteome</keyword>
<dbReference type="Proteomes" id="UP000315496">
    <property type="component" value="Chromosome 5"/>
</dbReference>